<dbReference type="EMBL" id="JACHXQ010000003">
    <property type="protein sequence ID" value="MBB3183678.1"/>
    <property type="molecule type" value="Genomic_DNA"/>
</dbReference>
<accession>A0A7W5GXT3</accession>
<name>A0A7W5GXT3_9GAMM</name>
<keyword evidence="3" id="KW-1185">Reference proteome</keyword>
<comment type="caution">
    <text evidence="2">The sequence shown here is derived from an EMBL/GenBank/DDBJ whole genome shotgun (WGS) entry which is preliminary data.</text>
</comment>
<evidence type="ECO:0000313" key="3">
    <source>
        <dbReference type="Proteomes" id="UP000563050"/>
    </source>
</evidence>
<proteinExistence type="predicted"/>
<dbReference type="AlphaFoldDB" id="A0A7W5GXT3"/>
<protein>
    <submittedName>
        <fullName evidence="2">Uncharacterized protein</fullName>
    </submittedName>
</protein>
<feature type="compositionally biased region" description="Polar residues" evidence="1">
    <location>
        <begin position="35"/>
        <end position="45"/>
    </location>
</feature>
<feature type="region of interest" description="Disordered" evidence="1">
    <location>
        <begin position="16"/>
        <end position="47"/>
    </location>
</feature>
<reference evidence="2 3" key="1">
    <citation type="submission" date="2020-08" db="EMBL/GenBank/DDBJ databases">
        <title>Genomic Encyclopedia of Type Strains, Phase III (KMG-III): the genomes of soil and plant-associated and newly described type strains.</title>
        <authorList>
            <person name="Whitman W."/>
        </authorList>
    </citation>
    <scope>NUCLEOTIDE SEQUENCE [LARGE SCALE GENOMIC DNA]</scope>
    <source>
        <strain evidence="2 3">CECT 7341</strain>
    </source>
</reference>
<dbReference type="RefSeq" id="WP_183313753.1">
    <property type="nucleotide sequence ID" value="NZ_JACHXQ010000003.1"/>
</dbReference>
<evidence type="ECO:0000256" key="1">
    <source>
        <dbReference type="SAM" id="MobiDB-lite"/>
    </source>
</evidence>
<dbReference type="Proteomes" id="UP000563050">
    <property type="component" value="Unassembled WGS sequence"/>
</dbReference>
<organism evidence="2 3">
    <name type="scientific">Halomonas fontilapidosi</name>
    <dbReference type="NCBI Taxonomy" id="616675"/>
    <lineage>
        <taxon>Bacteria</taxon>
        <taxon>Pseudomonadati</taxon>
        <taxon>Pseudomonadota</taxon>
        <taxon>Gammaproteobacteria</taxon>
        <taxon>Oceanospirillales</taxon>
        <taxon>Halomonadaceae</taxon>
        <taxon>Halomonas</taxon>
    </lineage>
</organism>
<sequence>MIDAYITPSGVIAMMEGGSPAPQGTFPASKDPDTSAGNSGSNAEPFSNADLGYEDWNRFHVDALTDKGEVITFVLQRRGLSWKLTNVLVPLDM</sequence>
<gene>
    <name evidence="2" type="ORF">FHR95_001232</name>
</gene>
<evidence type="ECO:0000313" key="2">
    <source>
        <dbReference type="EMBL" id="MBB3183678.1"/>
    </source>
</evidence>